<dbReference type="InterPro" id="IPR039421">
    <property type="entry name" value="Type_1_exporter"/>
</dbReference>
<dbReference type="Gene3D" id="3.40.50.300">
    <property type="entry name" value="P-loop containing nucleotide triphosphate hydrolases"/>
    <property type="match status" value="1"/>
</dbReference>
<evidence type="ECO:0000256" key="7">
    <source>
        <dbReference type="ARBA" id="ARBA00022989"/>
    </source>
</evidence>
<gene>
    <name evidence="12" type="ORF">PROFUN_00770</name>
</gene>
<evidence type="ECO:0000256" key="6">
    <source>
        <dbReference type="ARBA" id="ARBA00022840"/>
    </source>
</evidence>
<dbReference type="PANTHER" id="PTHR43394">
    <property type="entry name" value="ATP-DEPENDENT PERMEASE MDL1, MITOCHONDRIAL"/>
    <property type="match status" value="1"/>
</dbReference>
<dbReference type="FunFam" id="1.20.1560.10:FF:000058">
    <property type="entry name" value="ABC transporter B family member 25"/>
    <property type="match status" value="1"/>
</dbReference>
<keyword evidence="4 9" id="KW-0812">Transmembrane</keyword>
<name>A0A2P6NZX2_9EUKA</name>
<dbReference type="GO" id="GO:0015421">
    <property type="term" value="F:ABC-type oligopeptide transporter activity"/>
    <property type="evidence" value="ECO:0007669"/>
    <property type="project" value="TreeGrafter"/>
</dbReference>
<dbReference type="GO" id="GO:0016887">
    <property type="term" value="F:ATP hydrolysis activity"/>
    <property type="evidence" value="ECO:0007669"/>
    <property type="project" value="InterPro"/>
</dbReference>
<dbReference type="InterPro" id="IPR011527">
    <property type="entry name" value="ABC1_TM_dom"/>
</dbReference>
<evidence type="ECO:0000256" key="9">
    <source>
        <dbReference type="SAM" id="Phobius"/>
    </source>
</evidence>
<dbReference type="FunCoup" id="A0A2P6NZX2">
    <property type="interactions" value="171"/>
</dbReference>
<feature type="domain" description="ABC transporter" evidence="10">
    <location>
        <begin position="363"/>
        <end position="614"/>
    </location>
</feature>
<dbReference type="InterPro" id="IPR003593">
    <property type="entry name" value="AAA+_ATPase"/>
</dbReference>
<dbReference type="InterPro" id="IPR036640">
    <property type="entry name" value="ABC1_TM_sf"/>
</dbReference>
<dbReference type="SUPFAM" id="SSF90123">
    <property type="entry name" value="ABC transporter transmembrane region"/>
    <property type="match status" value="1"/>
</dbReference>
<dbReference type="InterPro" id="IPR003439">
    <property type="entry name" value="ABC_transporter-like_ATP-bd"/>
</dbReference>
<evidence type="ECO:0000256" key="4">
    <source>
        <dbReference type="ARBA" id="ARBA00022692"/>
    </source>
</evidence>
<sequence>MPYEETEKTKLLDDSSYSKQSHVEVGQLFALAKPEKWTLISGTVALVLSSLSMTLIPFIVGRIIDATQGTAKDEKSIDEAKHNLLMVVILLGGIIMFSSLFATLRSYLFTIAGERVVATLRKRLFSSIITQEIAFFDETKSGELLNRLSSDCTVIQNTVTVNISMALRSLINFIGSTFMLFYTSWKLTFISLSLLPLILFVSFVYGKFVKGIAKQFQDALAGASDNATEAITNVRTVRSFANEEGEMHSYARKIDVSLHWANRKGVAVGLFAGMTTFLANISICGILYYGGVLVINEQISTGKLASFLLYTLTTATSVGTITGLWGDLMNAVGASERVFQLLERKPKVHWKDGEIITHVQGKIVVENVSFSYPSRPDVTVLDGIDLSLDPGKVIALVGPSGQGKSTIVSLLEMFYYPNKGRITLDGQDIAQMDPRCLRRNIGYVSQEPILFGCSISDNISYGMSASPQQIEQVHLHSPLREFILNLVKVAKLANAHEFIEKFPDGYMTLVGERGVRLSGGQKQRIAIARSLLKNPAILLLDEATSALDSESEHLVQQALDTLMKGRTVLVVAHRLSTVRNADQMWGRLYREEPTMSYSKMNMGYTNVWCKDNYSLNE</sequence>
<dbReference type="Pfam" id="PF00005">
    <property type="entry name" value="ABC_tran"/>
    <property type="match status" value="1"/>
</dbReference>
<protein>
    <submittedName>
        <fullName evidence="12">ABC transporter B family member 1-like</fullName>
    </submittedName>
</protein>
<dbReference type="SMART" id="SM00382">
    <property type="entry name" value="AAA"/>
    <property type="match status" value="1"/>
</dbReference>
<dbReference type="EMBL" id="MDYQ01000002">
    <property type="protein sequence ID" value="PRP89506.1"/>
    <property type="molecule type" value="Genomic_DNA"/>
</dbReference>
<dbReference type="GO" id="GO:0010044">
    <property type="term" value="P:response to aluminum ion"/>
    <property type="evidence" value="ECO:0007669"/>
    <property type="project" value="UniProtKB-ARBA"/>
</dbReference>
<feature type="transmembrane region" description="Helical" evidence="9">
    <location>
        <begin position="189"/>
        <end position="208"/>
    </location>
</feature>
<dbReference type="OrthoDB" id="6500128at2759"/>
<evidence type="ECO:0000259" key="10">
    <source>
        <dbReference type="PROSITE" id="PS50893"/>
    </source>
</evidence>
<feature type="transmembrane region" description="Helical" evidence="9">
    <location>
        <begin position="307"/>
        <end position="326"/>
    </location>
</feature>
<keyword evidence="8 9" id="KW-0472">Membrane</keyword>
<feature type="domain" description="ABC transmembrane type-1" evidence="11">
    <location>
        <begin position="42"/>
        <end position="330"/>
    </location>
</feature>
<dbReference type="PANTHER" id="PTHR43394:SF1">
    <property type="entry name" value="ATP-BINDING CASSETTE SUB-FAMILY B MEMBER 10, MITOCHONDRIAL"/>
    <property type="match status" value="1"/>
</dbReference>
<dbReference type="Gene3D" id="1.20.1560.10">
    <property type="entry name" value="ABC transporter type 1, transmembrane domain"/>
    <property type="match status" value="1"/>
</dbReference>
<keyword evidence="6" id="KW-0067">ATP-binding</keyword>
<dbReference type="FunFam" id="3.40.50.300:FF:000836">
    <property type="entry name" value="ABC transporter B family member 25"/>
    <property type="match status" value="1"/>
</dbReference>
<keyword evidence="5" id="KW-0547">Nucleotide-binding</keyword>
<keyword evidence="2" id="KW-0813">Transport</keyword>
<dbReference type="Proteomes" id="UP000241769">
    <property type="component" value="Unassembled WGS sequence"/>
</dbReference>
<accession>A0A2P6NZX2</accession>
<feature type="transmembrane region" description="Helical" evidence="9">
    <location>
        <begin position="266"/>
        <end position="295"/>
    </location>
</feature>
<proteinExistence type="predicted"/>
<feature type="transmembrane region" description="Helical" evidence="9">
    <location>
        <begin position="39"/>
        <end position="64"/>
    </location>
</feature>
<evidence type="ECO:0000256" key="1">
    <source>
        <dbReference type="ARBA" id="ARBA00004128"/>
    </source>
</evidence>
<dbReference type="InterPro" id="IPR027417">
    <property type="entry name" value="P-loop_NTPase"/>
</dbReference>
<evidence type="ECO:0000256" key="3">
    <source>
        <dbReference type="ARBA" id="ARBA00022554"/>
    </source>
</evidence>
<dbReference type="InParanoid" id="A0A2P6NZX2"/>
<dbReference type="PIRSF" id="PIRSF002773">
    <property type="entry name" value="ABC_prm/ATPase_B"/>
    <property type="match status" value="1"/>
</dbReference>
<dbReference type="GO" id="GO:0005524">
    <property type="term" value="F:ATP binding"/>
    <property type="evidence" value="ECO:0007669"/>
    <property type="project" value="UniProtKB-KW"/>
</dbReference>
<evidence type="ECO:0000256" key="2">
    <source>
        <dbReference type="ARBA" id="ARBA00022448"/>
    </source>
</evidence>
<evidence type="ECO:0000256" key="5">
    <source>
        <dbReference type="ARBA" id="ARBA00022741"/>
    </source>
</evidence>
<comment type="subcellular location">
    <subcellularLocation>
        <location evidence="1">Vacuole membrane</location>
        <topology evidence="1">Multi-pass membrane protein</topology>
    </subcellularLocation>
</comment>
<dbReference type="PROSITE" id="PS50893">
    <property type="entry name" value="ABC_TRANSPORTER_2"/>
    <property type="match status" value="1"/>
</dbReference>
<feature type="transmembrane region" description="Helical" evidence="9">
    <location>
        <begin position="84"/>
        <end position="104"/>
    </location>
</feature>
<dbReference type="PROSITE" id="PS00211">
    <property type="entry name" value="ABC_TRANSPORTER_1"/>
    <property type="match status" value="1"/>
</dbReference>
<dbReference type="PROSITE" id="PS50929">
    <property type="entry name" value="ABC_TM1F"/>
    <property type="match status" value="1"/>
</dbReference>
<dbReference type="Pfam" id="PF00664">
    <property type="entry name" value="ABC_membrane"/>
    <property type="match status" value="1"/>
</dbReference>
<evidence type="ECO:0000259" key="11">
    <source>
        <dbReference type="PROSITE" id="PS50929"/>
    </source>
</evidence>
<keyword evidence="7 9" id="KW-1133">Transmembrane helix</keyword>
<dbReference type="GO" id="GO:0005774">
    <property type="term" value="C:vacuolar membrane"/>
    <property type="evidence" value="ECO:0007669"/>
    <property type="project" value="UniProtKB-SubCell"/>
</dbReference>
<organism evidence="12 13">
    <name type="scientific">Planoprotostelium fungivorum</name>
    <dbReference type="NCBI Taxonomy" id="1890364"/>
    <lineage>
        <taxon>Eukaryota</taxon>
        <taxon>Amoebozoa</taxon>
        <taxon>Evosea</taxon>
        <taxon>Variosea</taxon>
        <taxon>Cavosteliida</taxon>
        <taxon>Cavosteliaceae</taxon>
        <taxon>Planoprotostelium</taxon>
    </lineage>
</organism>
<evidence type="ECO:0000256" key="8">
    <source>
        <dbReference type="ARBA" id="ARBA00023136"/>
    </source>
</evidence>
<dbReference type="AlphaFoldDB" id="A0A2P6NZX2"/>
<dbReference type="STRING" id="1890364.A0A2P6NZX2"/>
<dbReference type="SUPFAM" id="SSF52540">
    <property type="entry name" value="P-loop containing nucleoside triphosphate hydrolases"/>
    <property type="match status" value="1"/>
</dbReference>
<dbReference type="InterPro" id="IPR017871">
    <property type="entry name" value="ABC_transporter-like_CS"/>
</dbReference>
<keyword evidence="13" id="KW-1185">Reference proteome</keyword>
<evidence type="ECO:0000313" key="12">
    <source>
        <dbReference type="EMBL" id="PRP89506.1"/>
    </source>
</evidence>
<evidence type="ECO:0000313" key="13">
    <source>
        <dbReference type="Proteomes" id="UP000241769"/>
    </source>
</evidence>
<reference evidence="12 13" key="1">
    <citation type="journal article" date="2018" name="Genome Biol. Evol.">
        <title>Multiple Roots of Fruiting Body Formation in Amoebozoa.</title>
        <authorList>
            <person name="Hillmann F."/>
            <person name="Forbes G."/>
            <person name="Novohradska S."/>
            <person name="Ferling I."/>
            <person name="Riege K."/>
            <person name="Groth M."/>
            <person name="Westermann M."/>
            <person name="Marz M."/>
            <person name="Spaller T."/>
            <person name="Winckler T."/>
            <person name="Schaap P."/>
            <person name="Glockner G."/>
        </authorList>
    </citation>
    <scope>NUCLEOTIDE SEQUENCE [LARGE SCALE GENOMIC DNA]</scope>
    <source>
        <strain evidence="12 13">Jena</strain>
    </source>
</reference>
<comment type="caution">
    <text evidence="12">The sequence shown here is derived from an EMBL/GenBank/DDBJ whole genome shotgun (WGS) entry which is preliminary data.</text>
</comment>
<dbReference type="GO" id="GO:0005743">
    <property type="term" value="C:mitochondrial inner membrane"/>
    <property type="evidence" value="ECO:0007669"/>
    <property type="project" value="TreeGrafter"/>
</dbReference>
<keyword evidence="3" id="KW-0926">Vacuole</keyword>
<dbReference type="GO" id="GO:0090374">
    <property type="term" value="P:oligopeptide export from mitochondrion"/>
    <property type="evidence" value="ECO:0007669"/>
    <property type="project" value="TreeGrafter"/>
</dbReference>